<organism evidence="4 5">
    <name type="scientific">Pigmentiphaga litoralis</name>
    <dbReference type="NCBI Taxonomy" id="516702"/>
    <lineage>
        <taxon>Bacteria</taxon>
        <taxon>Pseudomonadati</taxon>
        <taxon>Pseudomonadota</taxon>
        <taxon>Betaproteobacteria</taxon>
        <taxon>Burkholderiales</taxon>
        <taxon>Alcaligenaceae</taxon>
        <taxon>Pigmentiphaga</taxon>
    </lineage>
</organism>
<accession>A0A7Y9IUY3</accession>
<proteinExistence type="predicted"/>
<name>A0A7Y9IUY3_9BURK</name>
<keyword evidence="5" id="KW-1185">Reference proteome</keyword>
<evidence type="ECO:0000256" key="2">
    <source>
        <dbReference type="SAM" id="SignalP"/>
    </source>
</evidence>
<feature type="compositionally biased region" description="Polar residues" evidence="1">
    <location>
        <begin position="1"/>
        <end position="11"/>
    </location>
</feature>
<dbReference type="PANTHER" id="PTHR37957">
    <property type="entry name" value="BLR7070 PROTEIN"/>
    <property type="match status" value="1"/>
</dbReference>
<feature type="chain" id="PRO_5031537320" description="Phytase-like domain-containing protein" evidence="2">
    <location>
        <begin position="46"/>
        <end position="519"/>
    </location>
</feature>
<protein>
    <recommendedName>
        <fullName evidence="3">Phytase-like domain-containing protein</fullName>
    </recommendedName>
</protein>
<dbReference type="PANTHER" id="PTHR37957:SF1">
    <property type="entry name" value="PHYTASE-LIKE DOMAIN-CONTAINING PROTEIN"/>
    <property type="match status" value="1"/>
</dbReference>
<feature type="region of interest" description="Disordered" evidence="1">
    <location>
        <begin position="1"/>
        <end position="21"/>
    </location>
</feature>
<feature type="signal peptide" evidence="2">
    <location>
        <begin position="1"/>
        <end position="45"/>
    </location>
</feature>
<dbReference type="Proteomes" id="UP000542125">
    <property type="component" value="Unassembled WGS sequence"/>
</dbReference>
<evidence type="ECO:0000313" key="5">
    <source>
        <dbReference type="Proteomes" id="UP000542125"/>
    </source>
</evidence>
<dbReference type="InterPro" id="IPR027372">
    <property type="entry name" value="Phytase-like_dom"/>
</dbReference>
<gene>
    <name evidence="4" type="ORF">FHW18_002244</name>
</gene>
<evidence type="ECO:0000259" key="3">
    <source>
        <dbReference type="Pfam" id="PF13449"/>
    </source>
</evidence>
<dbReference type="InterPro" id="IPR006311">
    <property type="entry name" value="TAT_signal"/>
</dbReference>
<reference evidence="4 5" key="1">
    <citation type="submission" date="2020-07" db="EMBL/GenBank/DDBJ databases">
        <title>Genomic Encyclopedia of Type Strains, Phase IV (KMG-V): Genome sequencing to study the core and pangenomes of soil and plant-associated prokaryotes.</title>
        <authorList>
            <person name="Whitman W."/>
        </authorList>
    </citation>
    <scope>NUCLEOTIDE SEQUENCE [LARGE SCALE GENOMIC DNA]</scope>
    <source>
        <strain evidence="4 5">SAS40</strain>
    </source>
</reference>
<dbReference type="EMBL" id="JACBYR010000001">
    <property type="protein sequence ID" value="NYE82973.1"/>
    <property type="molecule type" value="Genomic_DNA"/>
</dbReference>
<sequence length="519" mass="54647">MTTLPPGSQLQMPGDLPASPARRTVLRGSATATALALFGSSALLAACGGGDDDNDTGTGTGTGTGPSAPGATVPAPTLVGRAILPADSYVAGPTSGQFVSGGDLDRATATYGYRLPFVGKQPMQGFSAVIPGPIAGTFYAMQDNGFGGKASSPDALLHIYAIGFDWTRGAVIPVDFTTGAPLTEFSARSFIRLSDPNRFLGYRAVADAPNYPGLSVSPAGQTLPVDPSILTNRLLTGGDIDPESLQRDAEGNFWIGDEFGPFLLKFDRQGRLLAREVQLPNLRAVGANPLVQTSNNPYLAGNAAAANLPGSGGLESMAINTSRTRLYAMFEAAITNDDARRRVINVYNLATQNFDARSYSYRVGVSQRVNGSGNLETEIHTVNDMVAFSDTAFLVMEKDSGAGDVRAGFPASGTSRNAARVKRIYQVSLDKIDSNGDLIKEEVVDLMNLRDPDGVGKTATINGIYTHPMESMEVVCIVDASTLLVVNDNNYPGGSPSRSKTKPDDNEFVLIRLPKALPV</sequence>
<dbReference type="Pfam" id="PF13449">
    <property type="entry name" value="Phytase-like"/>
    <property type="match status" value="1"/>
</dbReference>
<keyword evidence="2" id="KW-0732">Signal</keyword>
<evidence type="ECO:0000256" key="1">
    <source>
        <dbReference type="SAM" id="MobiDB-lite"/>
    </source>
</evidence>
<evidence type="ECO:0000313" key="4">
    <source>
        <dbReference type="EMBL" id="NYE82973.1"/>
    </source>
</evidence>
<dbReference type="RefSeq" id="WP_179586272.1">
    <property type="nucleotide sequence ID" value="NZ_JACBYR010000001.1"/>
</dbReference>
<dbReference type="AlphaFoldDB" id="A0A7Y9IUY3"/>
<comment type="caution">
    <text evidence="4">The sequence shown here is derived from an EMBL/GenBank/DDBJ whole genome shotgun (WGS) entry which is preliminary data.</text>
</comment>
<feature type="domain" description="Phytase-like" evidence="3">
    <location>
        <begin position="121"/>
        <end position="491"/>
    </location>
</feature>
<dbReference type="PROSITE" id="PS51318">
    <property type="entry name" value="TAT"/>
    <property type="match status" value="1"/>
</dbReference>